<comment type="caution">
    <text evidence="3">The sequence shown here is derived from an EMBL/GenBank/DDBJ whole genome shotgun (WGS) entry which is preliminary data.</text>
</comment>
<proteinExistence type="predicted"/>
<feature type="compositionally biased region" description="Basic and acidic residues" evidence="1">
    <location>
        <begin position="447"/>
        <end position="459"/>
    </location>
</feature>
<reference evidence="3" key="1">
    <citation type="submission" date="2020-06" db="EMBL/GenBank/DDBJ databases">
        <authorList>
            <person name="Onetto C."/>
        </authorList>
    </citation>
    <scope>NUCLEOTIDE SEQUENCE</scope>
</reference>
<feature type="region of interest" description="Disordered" evidence="1">
    <location>
        <begin position="106"/>
        <end position="198"/>
    </location>
</feature>
<feature type="compositionally biased region" description="Basic residues" evidence="1">
    <location>
        <begin position="476"/>
        <end position="485"/>
    </location>
</feature>
<keyword evidence="4" id="KW-1185">Reference proteome</keyword>
<name>A0A9N8JLC8_9PEZI</name>
<feature type="compositionally biased region" description="Acidic residues" evidence="1">
    <location>
        <begin position="172"/>
        <end position="186"/>
    </location>
</feature>
<feature type="compositionally biased region" description="Low complexity" evidence="1">
    <location>
        <begin position="364"/>
        <end position="374"/>
    </location>
</feature>
<evidence type="ECO:0000259" key="2">
    <source>
        <dbReference type="PROSITE" id="PS50090"/>
    </source>
</evidence>
<accession>A0A9N8JLC8</accession>
<dbReference type="OrthoDB" id="3931723at2759"/>
<dbReference type="Proteomes" id="UP000714618">
    <property type="component" value="Unassembled WGS sequence"/>
</dbReference>
<feature type="domain" description="Myb-like" evidence="2">
    <location>
        <begin position="201"/>
        <end position="268"/>
    </location>
</feature>
<feature type="compositionally biased region" description="Low complexity" evidence="1">
    <location>
        <begin position="401"/>
        <end position="410"/>
    </location>
</feature>
<dbReference type="EMBL" id="CAIJEO010000003">
    <property type="protein sequence ID" value="CAD0088266.1"/>
    <property type="molecule type" value="Genomic_DNA"/>
</dbReference>
<evidence type="ECO:0000256" key="1">
    <source>
        <dbReference type="SAM" id="MobiDB-lite"/>
    </source>
</evidence>
<evidence type="ECO:0000313" key="4">
    <source>
        <dbReference type="Proteomes" id="UP000714618"/>
    </source>
</evidence>
<feature type="compositionally biased region" description="Polar residues" evidence="1">
    <location>
        <begin position="300"/>
        <end position="331"/>
    </location>
</feature>
<dbReference type="AlphaFoldDB" id="A0A9N8JLC8"/>
<protein>
    <recommendedName>
        <fullName evidence="2">Myb-like domain-containing protein</fullName>
    </recommendedName>
</protein>
<sequence length="611" mass="66879">MDKRTILLQAGIDTPAKFFEVYGWYDNLDTGLGEGFNFDNPLEPSPSTARTGSQATMAHRGDWNSLLEGAEGYDSLAHSFTDGGEAFWLKCVKPVLDAEKPPVELGWGQELEYSDLEEEVSEEEEETDSEEDRRPARSAWKRPVGNTAGSVEGQGEWPSSDGVPLADAPEWQQDEDDEEFEGDDDEYGRPARLSVAPAPTISSRKASAWSEDEDAACIKLMKEVCTLAQYAAIAGTEKRFEVVANRMKDEAGFNRTASGVKLQWNRRLRAASGFEDRGEKKRASGLTTSALSQGIKRGTSAATSSVSSNPARGKKSSATSAQSTETGSLSGRQGKRKAIHVDSDDEDDDDFSAPRLYPAKRPRTAAASSSSTLPSTQDVAYYDLSAANILSGPRSTRHRPATTTTIATTTSDDEEEAIPPSITPEPDHNSLAYWQDVLRQRQAKLAKQREEAERQQENEEKSEDEEPVITTADRARKARERRKQKTSPTTKSASTTRSSSTTRSFSATRPASITRPTSTTTSSSTTGRGLSYSEYLRQGLGHIPPPHPSTTRSSARRFNLSPIVEDAEPTTVHTTPAAAAQIAADEEIARRMQEEWNEAPAPRSRRGRGFR</sequence>
<organism evidence="3 4">
    <name type="scientific">Aureobasidium mustum</name>
    <dbReference type="NCBI Taxonomy" id="2773714"/>
    <lineage>
        <taxon>Eukaryota</taxon>
        <taxon>Fungi</taxon>
        <taxon>Dikarya</taxon>
        <taxon>Ascomycota</taxon>
        <taxon>Pezizomycotina</taxon>
        <taxon>Dothideomycetes</taxon>
        <taxon>Dothideomycetidae</taxon>
        <taxon>Dothideales</taxon>
        <taxon>Saccotheciaceae</taxon>
        <taxon>Aureobasidium</taxon>
    </lineage>
</organism>
<feature type="compositionally biased region" description="Low complexity" evidence="1">
    <location>
        <begin position="486"/>
        <end position="526"/>
    </location>
</feature>
<evidence type="ECO:0000313" key="3">
    <source>
        <dbReference type="EMBL" id="CAD0088266.1"/>
    </source>
</evidence>
<dbReference type="PROSITE" id="PS50090">
    <property type="entry name" value="MYB_LIKE"/>
    <property type="match status" value="1"/>
</dbReference>
<feature type="region of interest" description="Disordered" evidence="1">
    <location>
        <begin position="391"/>
        <end position="529"/>
    </location>
</feature>
<dbReference type="InterPro" id="IPR001005">
    <property type="entry name" value="SANT/Myb"/>
</dbReference>
<feature type="region of interest" description="Disordered" evidence="1">
    <location>
        <begin position="273"/>
        <end position="374"/>
    </location>
</feature>
<gene>
    <name evidence="3" type="ORF">AWRI4233_LOCUS1549</name>
</gene>
<feature type="compositionally biased region" description="Acidic residues" evidence="1">
    <location>
        <begin position="112"/>
        <end position="130"/>
    </location>
</feature>